<dbReference type="GO" id="GO:0006421">
    <property type="term" value="P:asparaginyl-tRNA aminoacylation"/>
    <property type="evidence" value="ECO:0007669"/>
    <property type="project" value="UniProtKB-UniRule"/>
</dbReference>
<keyword evidence="3 7" id="KW-0547">Nucleotide-binding</keyword>
<dbReference type="InterPro" id="IPR004365">
    <property type="entry name" value="NA-bd_OB_tRNA"/>
</dbReference>
<evidence type="ECO:0000256" key="2">
    <source>
        <dbReference type="ARBA" id="ARBA00022598"/>
    </source>
</evidence>
<dbReference type="Proteomes" id="UP000824136">
    <property type="component" value="Unassembled WGS sequence"/>
</dbReference>
<dbReference type="GO" id="GO:0003676">
    <property type="term" value="F:nucleic acid binding"/>
    <property type="evidence" value="ECO:0007669"/>
    <property type="project" value="InterPro"/>
</dbReference>
<dbReference type="NCBIfam" id="TIGR00457">
    <property type="entry name" value="asnS"/>
    <property type="match status" value="1"/>
</dbReference>
<gene>
    <name evidence="7 9" type="primary">asnS</name>
    <name evidence="9" type="ORF">IAC39_07975</name>
</gene>
<protein>
    <recommendedName>
        <fullName evidence="7">Asparagine--tRNA ligase</fullName>
        <ecNumber evidence="7">6.1.1.22</ecNumber>
    </recommendedName>
    <alternativeName>
        <fullName evidence="7">Asparaginyl-tRNA synthetase</fullName>
        <shortName evidence="7">AsnRS</shortName>
    </alternativeName>
</protein>
<evidence type="ECO:0000256" key="1">
    <source>
        <dbReference type="ARBA" id="ARBA00008226"/>
    </source>
</evidence>
<dbReference type="PRINTS" id="PR01042">
    <property type="entry name" value="TRNASYNTHASP"/>
</dbReference>
<dbReference type="GO" id="GO:0140096">
    <property type="term" value="F:catalytic activity, acting on a protein"/>
    <property type="evidence" value="ECO:0007669"/>
    <property type="project" value="UniProtKB-ARBA"/>
</dbReference>
<reference evidence="9" key="2">
    <citation type="journal article" date="2021" name="PeerJ">
        <title>Extensive microbial diversity within the chicken gut microbiome revealed by metagenomics and culture.</title>
        <authorList>
            <person name="Gilroy R."/>
            <person name="Ravi A."/>
            <person name="Getino M."/>
            <person name="Pursley I."/>
            <person name="Horton D.L."/>
            <person name="Alikhan N.F."/>
            <person name="Baker D."/>
            <person name="Gharbi K."/>
            <person name="Hall N."/>
            <person name="Watson M."/>
            <person name="Adriaenssens E.M."/>
            <person name="Foster-Nyarko E."/>
            <person name="Jarju S."/>
            <person name="Secka A."/>
            <person name="Antonio M."/>
            <person name="Oren A."/>
            <person name="Chaudhuri R.R."/>
            <person name="La Ragione R."/>
            <person name="Hildebrand F."/>
            <person name="Pallen M.J."/>
        </authorList>
    </citation>
    <scope>NUCLEOTIDE SEQUENCE</scope>
    <source>
        <strain evidence="9">CHK33-4379</strain>
    </source>
</reference>
<dbReference type="InterPro" id="IPR002312">
    <property type="entry name" value="Asp/Asn-tRNA-synth_IIb"/>
</dbReference>
<comment type="subcellular location">
    <subcellularLocation>
        <location evidence="7">Cytoplasm</location>
    </subcellularLocation>
</comment>
<organism evidence="9 10">
    <name type="scientific">Candidatus Faeciplasma pullistercoris</name>
    <dbReference type="NCBI Taxonomy" id="2840800"/>
    <lineage>
        <taxon>Bacteria</taxon>
        <taxon>Bacillati</taxon>
        <taxon>Bacillota</taxon>
        <taxon>Clostridia</taxon>
        <taxon>Eubacteriales</taxon>
        <taxon>Oscillospiraceae</taxon>
        <taxon>Oscillospiraceae incertae sedis</taxon>
        <taxon>Candidatus Faeciplasma</taxon>
    </lineage>
</organism>
<dbReference type="EMBL" id="DVLL01000025">
    <property type="protein sequence ID" value="HIT59628.1"/>
    <property type="molecule type" value="Genomic_DNA"/>
</dbReference>
<dbReference type="InterPro" id="IPR004364">
    <property type="entry name" value="Aa-tRNA-synt_II"/>
</dbReference>
<dbReference type="PANTHER" id="PTHR22594">
    <property type="entry name" value="ASPARTYL/LYSYL-TRNA SYNTHETASE"/>
    <property type="match status" value="1"/>
</dbReference>
<dbReference type="Gene3D" id="2.40.50.140">
    <property type="entry name" value="Nucleic acid-binding proteins"/>
    <property type="match status" value="1"/>
</dbReference>
<dbReference type="HAMAP" id="MF_00534">
    <property type="entry name" value="Asn_tRNA_synth"/>
    <property type="match status" value="1"/>
</dbReference>
<dbReference type="Pfam" id="PF01336">
    <property type="entry name" value="tRNA_anti-codon"/>
    <property type="match status" value="1"/>
</dbReference>
<dbReference type="SUPFAM" id="SSF50249">
    <property type="entry name" value="Nucleic acid-binding proteins"/>
    <property type="match status" value="1"/>
</dbReference>
<comment type="subunit">
    <text evidence="7">Homodimer.</text>
</comment>
<dbReference type="GO" id="GO:0016740">
    <property type="term" value="F:transferase activity"/>
    <property type="evidence" value="ECO:0007669"/>
    <property type="project" value="UniProtKB-ARBA"/>
</dbReference>
<keyword evidence="2 7" id="KW-0436">Ligase</keyword>
<comment type="catalytic activity">
    <reaction evidence="7">
        <text>tRNA(Asn) + L-asparagine + ATP = L-asparaginyl-tRNA(Asn) + AMP + diphosphate + H(+)</text>
        <dbReference type="Rhea" id="RHEA:11180"/>
        <dbReference type="Rhea" id="RHEA-COMP:9659"/>
        <dbReference type="Rhea" id="RHEA-COMP:9674"/>
        <dbReference type="ChEBI" id="CHEBI:15378"/>
        <dbReference type="ChEBI" id="CHEBI:30616"/>
        <dbReference type="ChEBI" id="CHEBI:33019"/>
        <dbReference type="ChEBI" id="CHEBI:58048"/>
        <dbReference type="ChEBI" id="CHEBI:78442"/>
        <dbReference type="ChEBI" id="CHEBI:78515"/>
        <dbReference type="ChEBI" id="CHEBI:456215"/>
        <dbReference type="EC" id="6.1.1.22"/>
    </reaction>
</comment>
<dbReference type="NCBIfam" id="NF003037">
    <property type="entry name" value="PRK03932.1"/>
    <property type="match status" value="1"/>
</dbReference>
<reference evidence="9" key="1">
    <citation type="submission" date="2020-10" db="EMBL/GenBank/DDBJ databases">
        <authorList>
            <person name="Gilroy R."/>
        </authorList>
    </citation>
    <scope>NUCLEOTIDE SEQUENCE</scope>
    <source>
        <strain evidence="9">CHK33-4379</strain>
    </source>
</reference>
<sequence>MADYLIDEIYKSVKGLVPNDGLCDGAPVTVEGWIRTNRSNNKIGFISLNDGSCFSCCQVVYEADKLGNYADIAKLLTGCAVKITGRLVITPDAKQPFEINATEIELLGDCDASYPLQKKRHSLEFLREIPHLRPRTNTFMAVFKIRSIISQSLHEFFRQNGFTYIHTPIITGNDAEGAGETFTVTTRTDGDYNNDFFGKHACLTVSGQLHAEPFALAFGKVYTFGPTFRAENSNTPYHASEFWMIEPEMAFCDLKGDMAVMEAMLKHVINDVLENAKDELKFLNDFVVETHDLIEKLERVANSDFKVITYTEAVDYLKNSGEKFEYPVEWGMDFYKEHEMYICEKIAKGPVFLIDFPKEIKAFYMKLNADGKTVAACDLLVPGVGELIGGSQREEHYDVLEKKMDEMGMEKESLEWYLDLRKYGGVPHSGFGLGLERFLMYVTGVSNIRDVLPYARTPKNLKF</sequence>
<dbReference type="CDD" id="cd00776">
    <property type="entry name" value="AsxRS_core"/>
    <property type="match status" value="1"/>
</dbReference>
<keyword evidence="4 7" id="KW-0067">ATP-binding</keyword>
<dbReference type="Pfam" id="PF00152">
    <property type="entry name" value="tRNA-synt_2"/>
    <property type="match status" value="1"/>
</dbReference>
<dbReference type="GO" id="GO:0005524">
    <property type="term" value="F:ATP binding"/>
    <property type="evidence" value="ECO:0007669"/>
    <property type="project" value="UniProtKB-UniRule"/>
</dbReference>
<dbReference type="GO" id="GO:0004816">
    <property type="term" value="F:asparagine-tRNA ligase activity"/>
    <property type="evidence" value="ECO:0007669"/>
    <property type="project" value="UniProtKB-UniRule"/>
</dbReference>
<evidence type="ECO:0000256" key="4">
    <source>
        <dbReference type="ARBA" id="ARBA00022840"/>
    </source>
</evidence>
<dbReference type="SUPFAM" id="SSF55681">
    <property type="entry name" value="Class II aaRS and biotin synthetases"/>
    <property type="match status" value="1"/>
</dbReference>
<accession>A0A9D1GVR9</accession>
<dbReference type="InterPro" id="IPR004522">
    <property type="entry name" value="Asn-tRNA-ligase"/>
</dbReference>
<dbReference type="Gene3D" id="3.30.930.10">
    <property type="entry name" value="Bira Bifunctional Protein, Domain 2"/>
    <property type="match status" value="1"/>
</dbReference>
<feature type="domain" description="Aminoacyl-transfer RNA synthetases class-II family profile" evidence="8">
    <location>
        <begin position="143"/>
        <end position="453"/>
    </location>
</feature>
<dbReference type="CDD" id="cd04318">
    <property type="entry name" value="EcAsnRS_like_N"/>
    <property type="match status" value="1"/>
</dbReference>
<keyword evidence="7" id="KW-0963">Cytoplasm</keyword>
<dbReference type="EC" id="6.1.1.22" evidence="7"/>
<evidence type="ECO:0000259" key="8">
    <source>
        <dbReference type="PROSITE" id="PS50862"/>
    </source>
</evidence>
<comment type="caution">
    <text evidence="9">The sequence shown here is derived from an EMBL/GenBank/DDBJ whole genome shotgun (WGS) entry which is preliminary data.</text>
</comment>
<evidence type="ECO:0000256" key="3">
    <source>
        <dbReference type="ARBA" id="ARBA00022741"/>
    </source>
</evidence>
<keyword evidence="6 7" id="KW-0030">Aminoacyl-tRNA synthetase</keyword>
<dbReference type="PANTHER" id="PTHR22594:SF34">
    <property type="entry name" value="ASPARAGINE--TRNA LIGASE, MITOCHONDRIAL-RELATED"/>
    <property type="match status" value="1"/>
</dbReference>
<dbReference type="FunFam" id="3.30.930.10:FF:000016">
    <property type="entry name" value="Asparagine--tRNA ligase"/>
    <property type="match status" value="1"/>
</dbReference>
<dbReference type="GO" id="GO:0005737">
    <property type="term" value="C:cytoplasm"/>
    <property type="evidence" value="ECO:0007669"/>
    <property type="project" value="UniProtKB-SubCell"/>
</dbReference>
<name>A0A9D1GVR9_9FIRM</name>
<dbReference type="InterPro" id="IPR045864">
    <property type="entry name" value="aa-tRNA-synth_II/BPL/LPL"/>
</dbReference>
<dbReference type="InterPro" id="IPR012340">
    <property type="entry name" value="NA-bd_OB-fold"/>
</dbReference>
<dbReference type="InterPro" id="IPR006195">
    <property type="entry name" value="aa-tRNA-synth_II"/>
</dbReference>
<evidence type="ECO:0000256" key="7">
    <source>
        <dbReference type="HAMAP-Rule" id="MF_00534"/>
    </source>
</evidence>
<proteinExistence type="inferred from homology"/>
<evidence type="ECO:0000256" key="5">
    <source>
        <dbReference type="ARBA" id="ARBA00022917"/>
    </source>
</evidence>
<comment type="similarity">
    <text evidence="1 7">Belongs to the class-II aminoacyl-tRNA synthetase family.</text>
</comment>
<evidence type="ECO:0000313" key="10">
    <source>
        <dbReference type="Proteomes" id="UP000824136"/>
    </source>
</evidence>
<keyword evidence="5 7" id="KW-0648">Protein biosynthesis</keyword>
<dbReference type="AlphaFoldDB" id="A0A9D1GVR9"/>
<evidence type="ECO:0000256" key="6">
    <source>
        <dbReference type="ARBA" id="ARBA00023146"/>
    </source>
</evidence>
<evidence type="ECO:0000313" key="9">
    <source>
        <dbReference type="EMBL" id="HIT59628.1"/>
    </source>
</evidence>
<dbReference type="PROSITE" id="PS50862">
    <property type="entry name" value="AA_TRNA_LIGASE_II"/>
    <property type="match status" value="1"/>
</dbReference>